<dbReference type="GO" id="GO:0008970">
    <property type="term" value="F:phospholipase A1 activity"/>
    <property type="evidence" value="ECO:0007669"/>
    <property type="project" value="TreeGrafter"/>
</dbReference>
<evidence type="ECO:0000313" key="6">
    <source>
        <dbReference type="Proteomes" id="UP000190395"/>
    </source>
</evidence>
<dbReference type="Pfam" id="PF04970">
    <property type="entry name" value="LRAT"/>
    <property type="match status" value="1"/>
</dbReference>
<gene>
    <name evidence="5" type="ORF">SAMN02745152_02098</name>
</gene>
<dbReference type="PANTHER" id="PTHR13943:SF77">
    <property type="entry name" value="LRAT DOMAIN-CONTAINING PROTEIN"/>
    <property type="match status" value="1"/>
</dbReference>
<dbReference type="PROSITE" id="PS51934">
    <property type="entry name" value="LRAT"/>
    <property type="match status" value="1"/>
</dbReference>
<evidence type="ECO:0000259" key="4">
    <source>
        <dbReference type="PROSITE" id="PS51934"/>
    </source>
</evidence>
<keyword evidence="2" id="KW-0378">Hydrolase</keyword>
<accession>A0A1T4QSV1</accession>
<dbReference type="STRING" id="225004.SAMN02745152_02098"/>
<feature type="domain" description="LRAT" evidence="4">
    <location>
        <begin position="13"/>
        <end position="118"/>
    </location>
</feature>
<dbReference type="InterPro" id="IPR007053">
    <property type="entry name" value="LRAT_dom"/>
</dbReference>
<keyword evidence="5" id="KW-0012">Acyltransferase</keyword>
<sequence length="150" mass="16794">MNRIEIKPMPGDVLSVNRGIYKHYGVYVGNDTVVHFSGGEGFELSAKRACIRKTSLENFRKNDEIQIETRCCKSYSRKETVMRALGAVGTEKGKYALPWNNCEHFANWCRYGEKRSSQVEQFVSKVGGLGLLAAGVLLVGCLKDELEDLI</sequence>
<name>A0A1T4QSV1_9SPIR</name>
<dbReference type="RefSeq" id="WP_078931830.1">
    <property type="nucleotide sequence ID" value="NZ_FUXC01000017.1"/>
</dbReference>
<dbReference type="GO" id="GO:0004623">
    <property type="term" value="F:phospholipase A2 activity"/>
    <property type="evidence" value="ECO:0007669"/>
    <property type="project" value="TreeGrafter"/>
</dbReference>
<dbReference type="InterPro" id="IPR051496">
    <property type="entry name" value="H-rev107_PLA/AT"/>
</dbReference>
<dbReference type="EMBL" id="FUXC01000017">
    <property type="protein sequence ID" value="SKA06774.1"/>
    <property type="molecule type" value="Genomic_DNA"/>
</dbReference>
<proteinExistence type="predicted"/>
<dbReference type="GeneID" id="303368310"/>
<dbReference type="GO" id="GO:0016410">
    <property type="term" value="F:N-acyltransferase activity"/>
    <property type="evidence" value="ECO:0007669"/>
    <property type="project" value="TreeGrafter"/>
</dbReference>
<keyword evidence="1 5" id="KW-0808">Transferase</keyword>
<dbReference type="OrthoDB" id="9812095at2"/>
<evidence type="ECO:0000256" key="3">
    <source>
        <dbReference type="ARBA" id="ARBA00023098"/>
    </source>
</evidence>
<organism evidence="5 6">
    <name type="scientific">Treponema berlinense</name>
    <dbReference type="NCBI Taxonomy" id="225004"/>
    <lineage>
        <taxon>Bacteria</taxon>
        <taxon>Pseudomonadati</taxon>
        <taxon>Spirochaetota</taxon>
        <taxon>Spirochaetia</taxon>
        <taxon>Spirochaetales</taxon>
        <taxon>Treponemataceae</taxon>
        <taxon>Treponema</taxon>
    </lineage>
</organism>
<keyword evidence="6" id="KW-1185">Reference proteome</keyword>
<dbReference type="GO" id="GO:0005737">
    <property type="term" value="C:cytoplasm"/>
    <property type="evidence" value="ECO:0007669"/>
    <property type="project" value="TreeGrafter"/>
</dbReference>
<keyword evidence="3" id="KW-0443">Lipid metabolism</keyword>
<dbReference type="Proteomes" id="UP000190395">
    <property type="component" value="Unassembled WGS sequence"/>
</dbReference>
<evidence type="ECO:0000256" key="2">
    <source>
        <dbReference type="ARBA" id="ARBA00022801"/>
    </source>
</evidence>
<protein>
    <submittedName>
        <fullName evidence="5">Lecithin retinol acyltransferase</fullName>
    </submittedName>
</protein>
<dbReference type="PANTHER" id="PTHR13943">
    <property type="entry name" value="HRAS-LIKE SUPPRESSOR - RELATED"/>
    <property type="match status" value="1"/>
</dbReference>
<dbReference type="GO" id="GO:0070292">
    <property type="term" value="P:N-acylphosphatidylethanolamine metabolic process"/>
    <property type="evidence" value="ECO:0007669"/>
    <property type="project" value="TreeGrafter"/>
</dbReference>
<reference evidence="5 6" key="1">
    <citation type="submission" date="2017-02" db="EMBL/GenBank/DDBJ databases">
        <authorList>
            <person name="Peterson S.W."/>
        </authorList>
    </citation>
    <scope>NUCLEOTIDE SEQUENCE [LARGE SCALE GENOMIC DNA]</scope>
    <source>
        <strain evidence="5 6">ATCC BAA-909</strain>
    </source>
</reference>
<evidence type="ECO:0000256" key="1">
    <source>
        <dbReference type="ARBA" id="ARBA00022679"/>
    </source>
</evidence>
<dbReference type="Gene3D" id="3.90.1720.10">
    <property type="entry name" value="endopeptidase domain like (from Nostoc punctiforme)"/>
    <property type="match status" value="1"/>
</dbReference>
<evidence type="ECO:0000313" key="5">
    <source>
        <dbReference type="EMBL" id="SKA06774.1"/>
    </source>
</evidence>
<dbReference type="AlphaFoldDB" id="A0A1T4QSV1"/>